<feature type="transmembrane region" description="Helical" evidence="5">
    <location>
        <begin position="261"/>
        <end position="283"/>
    </location>
</feature>
<feature type="transmembrane region" description="Helical" evidence="5">
    <location>
        <begin position="172"/>
        <end position="191"/>
    </location>
</feature>
<keyword evidence="4 5" id="KW-0472">Membrane</keyword>
<dbReference type="InterPro" id="IPR002657">
    <property type="entry name" value="BilAc:Na_symport/Acr3"/>
</dbReference>
<dbReference type="InterPro" id="IPR038770">
    <property type="entry name" value="Na+/solute_symporter_sf"/>
</dbReference>
<feature type="transmembrane region" description="Helical" evidence="5">
    <location>
        <begin position="139"/>
        <end position="160"/>
    </location>
</feature>
<dbReference type="PANTHER" id="PTHR10361">
    <property type="entry name" value="SODIUM-BILE ACID COTRANSPORTER"/>
    <property type="match status" value="1"/>
</dbReference>
<feature type="transmembrane region" description="Helical" evidence="5">
    <location>
        <begin position="234"/>
        <end position="255"/>
    </location>
</feature>
<feature type="transmembrane region" description="Helical" evidence="5">
    <location>
        <begin position="105"/>
        <end position="127"/>
    </location>
</feature>
<accession>E0XTK2</accession>
<reference evidence="6" key="1">
    <citation type="journal article" date="2011" name="Environ. Microbiol.">
        <title>Time-series analyses of Monterey Bay coastal microbial picoplankton using a 'genome proxy' microarray.</title>
        <authorList>
            <person name="Rich V.I."/>
            <person name="Pham V.D."/>
            <person name="Eppley J."/>
            <person name="Shi Y."/>
            <person name="DeLong E.F."/>
        </authorList>
    </citation>
    <scope>NUCLEOTIDE SEQUENCE</scope>
</reference>
<proteinExistence type="predicted"/>
<name>E0XTK2_9BACT</name>
<sequence length="286" mass="30656">MENGNSLTQIFLPLSLAFIMFSVGMELTIQDFRRVATQPKDFLIGAFSQIILLPLVAFGLLSFWSIDPALSVGVMIIAACPGGVTSNLITYLARGDTALSVSLTAITSLLAVIVLPMIVSFSIVHFMEAATAPAISIGKTVIGIFAITTVPVIIGMIVNYYSSTFARKFEGIARFIASILFIAIIAGAIFSERDNVIDYFQKVGPVMLTLNLIMMGLALSIARLGRLGIPQKIAITFECGLQNGTLAIFVSVTLIGSQTMMIPGAIYSLLMFPTALAYLLIVVRKS</sequence>
<feature type="transmembrane region" description="Helical" evidence="5">
    <location>
        <begin position="41"/>
        <end position="64"/>
    </location>
</feature>
<evidence type="ECO:0000313" key="6">
    <source>
        <dbReference type="EMBL" id="ADI17743.1"/>
    </source>
</evidence>
<organism evidence="6">
    <name type="scientific">uncultured nuHF1 cluster bacterium HF0130_31E21</name>
    <dbReference type="NCBI Taxonomy" id="710728"/>
    <lineage>
        <taxon>Bacteria</taxon>
        <taxon>environmental samples</taxon>
    </lineage>
</organism>
<evidence type="ECO:0000256" key="1">
    <source>
        <dbReference type="ARBA" id="ARBA00004141"/>
    </source>
</evidence>
<dbReference type="PANTHER" id="PTHR10361:SF24">
    <property type="entry name" value="P3 PROTEIN"/>
    <property type="match status" value="1"/>
</dbReference>
<evidence type="ECO:0000256" key="4">
    <source>
        <dbReference type="ARBA" id="ARBA00023136"/>
    </source>
</evidence>
<keyword evidence="3 5" id="KW-1133">Transmembrane helix</keyword>
<evidence type="ECO:0000256" key="5">
    <source>
        <dbReference type="SAM" id="Phobius"/>
    </source>
</evidence>
<protein>
    <submittedName>
        <fullName evidence="6">Predicted Na+-dependent transporter</fullName>
    </submittedName>
</protein>
<feature type="transmembrane region" description="Helical" evidence="5">
    <location>
        <begin position="203"/>
        <end position="222"/>
    </location>
</feature>
<dbReference type="Gene3D" id="1.20.1530.20">
    <property type="match status" value="1"/>
</dbReference>
<evidence type="ECO:0000256" key="3">
    <source>
        <dbReference type="ARBA" id="ARBA00022989"/>
    </source>
</evidence>
<evidence type="ECO:0000256" key="2">
    <source>
        <dbReference type="ARBA" id="ARBA00022692"/>
    </source>
</evidence>
<comment type="subcellular location">
    <subcellularLocation>
        <location evidence="1">Membrane</location>
        <topology evidence="1">Multi-pass membrane protein</topology>
    </subcellularLocation>
</comment>
<feature type="transmembrane region" description="Helical" evidence="5">
    <location>
        <begin position="6"/>
        <end position="29"/>
    </location>
</feature>
<dbReference type="EMBL" id="GU474873">
    <property type="protein sequence ID" value="ADI17743.1"/>
    <property type="molecule type" value="Genomic_DNA"/>
</dbReference>
<dbReference type="Pfam" id="PF01758">
    <property type="entry name" value="SBF"/>
    <property type="match status" value="1"/>
</dbReference>
<dbReference type="AlphaFoldDB" id="E0XTK2"/>
<keyword evidence="2 5" id="KW-0812">Transmembrane</keyword>
<dbReference type="GO" id="GO:0016020">
    <property type="term" value="C:membrane"/>
    <property type="evidence" value="ECO:0007669"/>
    <property type="project" value="UniProtKB-SubCell"/>
</dbReference>
<dbReference type="InterPro" id="IPR004710">
    <property type="entry name" value="Bilac:Na_transpt"/>
</dbReference>
<feature type="transmembrane region" description="Helical" evidence="5">
    <location>
        <begin position="70"/>
        <end position="93"/>
    </location>
</feature>